<organism evidence="1 2">
    <name type="scientific">Gymnopus androsaceus JB14</name>
    <dbReference type="NCBI Taxonomy" id="1447944"/>
    <lineage>
        <taxon>Eukaryota</taxon>
        <taxon>Fungi</taxon>
        <taxon>Dikarya</taxon>
        <taxon>Basidiomycota</taxon>
        <taxon>Agaricomycotina</taxon>
        <taxon>Agaricomycetes</taxon>
        <taxon>Agaricomycetidae</taxon>
        <taxon>Agaricales</taxon>
        <taxon>Marasmiineae</taxon>
        <taxon>Omphalotaceae</taxon>
        <taxon>Gymnopus</taxon>
    </lineage>
</organism>
<protein>
    <submittedName>
        <fullName evidence="1">Uncharacterized protein</fullName>
    </submittedName>
</protein>
<accession>A0A6A4IKG9</accession>
<evidence type="ECO:0000313" key="1">
    <source>
        <dbReference type="EMBL" id="KAE9410063.1"/>
    </source>
</evidence>
<dbReference type="Proteomes" id="UP000799118">
    <property type="component" value="Unassembled WGS sequence"/>
</dbReference>
<dbReference type="EMBL" id="ML769386">
    <property type="protein sequence ID" value="KAE9410063.1"/>
    <property type="molecule type" value="Genomic_DNA"/>
</dbReference>
<name>A0A6A4IKG9_9AGAR</name>
<proteinExistence type="predicted"/>
<gene>
    <name evidence="1" type="ORF">BT96DRAFT_1012319</name>
</gene>
<keyword evidence="2" id="KW-1185">Reference proteome</keyword>
<reference evidence="1" key="1">
    <citation type="journal article" date="2019" name="Environ. Microbiol.">
        <title>Fungal ecological strategies reflected in gene transcription - a case study of two litter decomposers.</title>
        <authorList>
            <person name="Barbi F."/>
            <person name="Kohler A."/>
            <person name="Barry K."/>
            <person name="Baskaran P."/>
            <person name="Daum C."/>
            <person name="Fauchery L."/>
            <person name="Ihrmark K."/>
            <person name="Kuo A."/>
            <person name="LaButti K."/>
            <person name="Lipzen A."/>
            <person name="Morin E."/>
            <person name="Grigoriev I.V."/>
            <person name="Henrissat B."/>
            <person name="Lindahl B."/>
            <person name="Martin F."/>
        </authorList>
    </citation>
    <scope>NUCLEOTIDE SEQUENCE</scope>
    <source>
        <strain evidence="1">JB14</strain>
    </source>
</reference>
<evidence type="ECO:0000313" key="2">
    <source>
        <dbReference type="Proteomes" id="UP000799118"/>
    </source>
</evidence>
<dbReference type="AlphaFoldDB" id="A0A6A4IKG9"/>
<sequence length="133" mass="15067">MSSAHSLHSRKCSDVFSSFVYREISRRTIPTAPPENRRPLIGTHPASYINKVSPQLVWQDNDICDEGCRSTMPVTYHISTSLPEAIRPRRAHPSVSISSEGYMNEFILGCEIFIIGPSLMALEKDFSDLWNLR</sequence>